<evidence type="ECO:0000256" key="1">
    <source>
        <dbReference type="ARBA" id="ARBA00003217"/>
    </source>
</evidence>
<gene>
    <name evidence="18" type="ordered locus">Clole_2272</name>
</gene>
<keyword evidence="10" id="KW-0573">Peptidoglycan synthesis</keyword>
<evidence type="ECO:0000256" key="12">
    <source>
        <dbReference type="ARBA" id="ARBA00034000"/>
    </source>
</evidence>
<dbReference type="InterPro" id="IPR001967">
    <property type="entry name" value="Peptidase_S11_N"/>
</dbReference>
<evidence type="ECO:0000256" key="3">
    <source>
        <dbReference type="ARBA" id="ARBA00007164"/>
    </source>
</evidence>
<dbReference type="Proteomes" id="UP000008467">
    <property type="component" value="Chromosome"/>
</dbReference>
<proteinExistence type="inferred from homology"/>
<dbReference type="InterPro" id="IPR018044">
    <property type="entry name" value="Peptidase_S11"/>
</dbReference>
<dbReference type="GO" id="GO:0009002">
    <property type="term" value="F:serine-type D-Ala-D-Ala carboxypeptidase activity"/>
    <property type="evidence" value="ECO:0007669"/>
    <property type="project" value="UniProtKB-EC"/>
</dbReference>
<evidence type="ECO:0000256" key="10">
    <source>
        <dbReference type="ARBA" id="ARBA00022984"/>
    </source>
</evidence>
<accession>F2JS44</accession>
<dbReference type="SUPFAM" id="SSF69189">
    <property type="entry name" value="Penicillin-binding protein associated domain"/>
    <property type="match status" value="1"/>
</dbReference>
<protein>
    <recommendedName>
        <fullName evidence="4">serine-type D-Ala-D-Ala carboxypeptidase</fullName>
        <ecNumber evidence="4">3.4.16.4</ecNumber>
    </recommendedName>
</protein>
<evidence type="ECO:0000256" key="4">
    <source>
        <dbReference type="ARBA" id="ARBA00012448"/>
    </source>
</evidence>
<dbReference type="UniPathway" id="UPA00219"/>
<dbReference type="Pfam" id="PF07943">
    <property type="entry name" value="PBP5_C"/>
    <property type="match status" value="1"/>
</dbReference>
<evidence type="ECO:0000256" key="15">
    <source>
        <dbReference type="RuleBase" id="RU004016"/>
    </source>
</evidence>
<dbReference type="eggNOG" id="COG1686">
    <property type="taxonomic scope" value="Bacteria"/>
</dbReference>
<dbReference type="GO" id="GO:0006508">
    <property type="term" value="P:proteolysis"/>
    <property type="evidence" value="ECO:0007669"/>
    <property type="project" value="UniProtKB-KW"/>
</dbReference>
<sequence length="382" mass="41809">MKKKIILSFILIGSMLVSSLCYANSELPKVRAKGAVLIEQESGRVLYEKNGYEPLAMASTTKIMTCILAIEKGNLLDVVTISKRASSAPPVKLHLKVGEKQRLGDLLYALMLQSDNDAAVAVAEHIAGSVEAFCEQMTEKAKEIGAEHTSFKTPNGLDAEGHYASAYDMTLIGAYALKNPEFVKIITTATIQIPTIPTEGSHTYGLQNKNRFFYSYEGANGIKTGFTNKAGHCFVGAAYKNDMQLIGAALGSGWGKAGKTQKYTDVINMMNYGFKYYKKYTLVEPQRNIAKVAIEKALIESLSLDCDETIILPLTEVEKANVYIKKVVPTQLVAPVHKRDIIGEVQVICEGVTLAKVPLLASEEVPKATLLDYIKKWIKGND</sequence>
<feature type="active site" description="Acyl-ester intermediate" evidence="13">
    <location>
        <position position="59"/>
    </location>
</feature>
<evidence type="ECO:0000256" key="7">
    <source>
        <dbReference type="ARBA" id="ARBA00022729"/>
    </source>
</evidence>
<evidence type="ECO:0000313" key="18">
    <source>
        <dbReference type="EMBL" id="ADZ83981.1"/>
    </source>
</evidence>
<dbReference type="Pfam" id="PF00768">
    <property type="entry name" value="Peptidase_S11"/>
    <property type="match status" value="1"/>
</dbReference>
<dbReference type="AlphaFoldDB" id="F2JS44"/>
<dbReference type="KEGG" id="cle:Clole_2272"/>
<evidence type="ECO:0000256" key="9">
    <source>
        <dbReference type="ARBA" id="ARBA00022960"/>
    </source>
</evidence>
<dbReference type="PANTHER" id="PTHR21581">
    <property type="entry name" value="D-ALANYL-D-ALANINE CARBOXYPEPTIDASE"/>
    <property type="match status" value="1"/>
</dbReference>
<keyword evidence="6" id="KW-0645">Protease</keyword>
<evidence type="ECO:0000256" key="16">
    <source>
        <dbReference type="SAM" id="SignalP"/>
    </source>
</evidence>
<evidence type="ECO:0000256" key="6">
    <source>
        <dbReference type="ARBA" id="ARBA00022670"/>
    </source>
</evidence>
<dbReference type="STRING" id="642492.Clole_2272"/>
<keyword evidence="7 16" id="KW-0732">Signal</keyword>
<evidence type="ECO:0000256" key="14">
    <source>
        <dbReference type="PIRSR" id="PIRSR618044-2"/>
    </source>
</evidence>
<feature type="binding site" evidence="14">
    <location>
        <position position="223"/>
    </location>
    <ligand>
        <name>substrate</name>
    </ligand>
</feature>
<feature type="chain" id="PRO_5003279227" description="serine-type D-Ala-D-Ala carboxypeptidase" evidence="16">
    <location>
        <begin position="24"/>
        <end position="382"/>
    </location>
</feature>
<dbReference type="SUPFAM" id="SSF56601">
    <property type="entry name" value="beta-lactamase/transpeptidase-like"/>
    <property type="match status" value="1"/>
</dbReference>
<evidence type="ECO:0000256" key="8">
    <source>
        <dbReference type="ARBA" id="ARBA00022801"/>
    </source>
</evidence>
<keyword evidence="8 18" id="KW-0378">Hydrolase</keyword>
<evidence type="ECO:0000259" key="17">
    <source>
        <dbReference type="SMART" id="SM00936"/>
    </source>
</evidence>
<dbReference type="Gene3D" id="3.40.710.10">
    <property type="entry name" value="DD-peptidase/beta-lactamase superfamily"/>
    <property type="match status" value="1"/>
</dbReference>
<evidence type="ECO:0000256" key="5">
    <source>
        <dbReference type="ARBA" id="ARBA00022645"/>
    </source>
</evidence>
<comment type="pathway">
    <text evidence="2">Cell wall biogenesis; peptidoglycan biosynthesis.</text>
</comment>
<dbReference type="PRINTS" id="PR00725">
    <property type="entry name" value="DADACBPTASE1"/>
</dbReference>
<evidence type="ECO:0000256" key="2">
    <source>
        <dbReference type="ARBA" id="ARBA00004752"/>
    </source>
</evidence>
<dbReference type="GO" id="GO:0071555">
    <property type="term" value="P:cell wall organization"/>
    <property type="evidence" value="ECO:0007669"/>
    <property type="project" value="UniProtKB-KW"/>
</dbReference>
<dbReference type="PANTHER" id="PTHR21581:SF33">
    <property type="entry name" value="D-ALANYL-D-ALANINE CARBOXYPEPTIDASE DACB"/>
    <property type="match status" value="1"/>
</dbReference>
<evidence type="ECO:0000256" key="13">
    <source>
        <dbReference type="PIRSR" id="PIRSR618044-1"/>
    </source>
</evidence>
<dbReference type="HOGENOM" id="CLU_027070_7_3_9"/>
<organism evidence="18 19">
    <name type="scientific">Cellulosilyticum lentocellum (strain ATCC 49066 / DSM 5427 / NCIMB 11756 / RHM5)</name>
    <name type="common">Clostridium lentocellum</name>
    <dbReference type="NCBI Taxonomy" id="642492"/>
    <lineage>
        <taxon>Bacteria</taxon>
        <taxon>Bacillati</taxon>
        <taxon>Bacillota</taxon>
        <taxon>Clostridia</taxon>
        <taxon>Lachnospirales</taxon>
        <taxon>Cellulosilyticaceae</taxon>
        <taxon>Cellulosilyticum</taxon>
    </lineage>
</organism>
<dbReference type="InterPro" id="IPR037167">
    <property type="entry name" value="Peptidase_S11_C_sf"/>
</dbReference>
<dbReference type="EMBL" id="CP002582">
    <property type="protein sequence ID" value="ADZ83981.1"/>
    <property type="molecule type" value="Genomic_DNA"/>
</dbReference>
<feature type="signal peptide" evidence="16">
    <location>
        <begin position="1"/>
        <end position="23"/>
    </location>
</feature>
<dbReference type="GO" id="GO:0008360">
    <property type="term" value="P:regulation of cell shape"/>
    <property type="evidence" value="ECO:0007669"/>
    <property type="project" value="UniProtKB-KW"/>
</dbReference>
<keyword evidence="5 18" id="KW-0121">Carboxypeptidase</keyword>
<name>F2JS44_CELLD</name>
<dbReference type="Gene3D" id="2.60.410.10">
    <property type="entry name" value="D-Ala-D-Ala carboxypeptidase, C-terminal domain"/>
    <property type="match status" value="1"/>
</dbReference>
<dbReference type="InterPro" id="IPR012338">
    <property type="entry name" value="Beta-lactam/transpept-like"/>
</dbReference>
<evidence type="ECO:0000313" key="19">
    <source>
        <dbReference type="Proteomes" id="UP000008467"/>
    </source>
</evidence>
<feature type="active site" evidence="13">
    <location>
        <position position="114"/>
    </location>
</feature>
<dbReference type="EC" id="3.4.16.4" evidence="4"/>
<dbReference type="GO" id="GO:0009252">
    <property type="term" value="P:peptidoglycan biosynthetic process"/>
    <property type="evidence" value="ECO:0007669"/>
    <property type="project" value="UniProtKB-UniPathway"/>
</dbReference>
<dbReference type="MEROPS" id="S11.004"/>
<dbReference type="InterPro" id="IPR012907">
    <property type="entry name" value="Peptidase_S11_C"/>
</dbReference>
<comment type="function">
    <text evidence="1">Removes C-terminal D-alanyl residues from sugar-peptide cell wall precursors.</text>
</comment>
<evidence type="ECO:0000256" key="11">
    <source>
        <dbReference type="ARBA" id="ARBA00023316"/>
    </source>
</evidence>
<feature type="domain" description="Peptidase S11 D-Ala-D-Ala carboxypeptidase A C-terminal" evidence="17">
    <location>
        <begin position="277"/>
        <end position="367"/>
    </location>
</feature>
<keyword evidence="19" id="KW-1185">Reference proteome</keyword>
<keyword evidence="11" id="KW-0961">Cell wall biogenesis/degradation</keyword>
<feature type="active site" description="Proton acceptor" evidence="13">
    <location>
        <position position="62"/>
    </location>
</feature>
<comment type="catalytic activity">
    <reaction evidence="12">
        <text>Preferential cleavage: (Ac)2-L-Lys-D-Ala-|-D-Ala. Also transpeptidation of peptidyl-alanyl moieties that are N-acyl substituents of D-alanine.</text>
        <dbReference type="EC" id="3.4.16.4"/>
    </reaction>
</comment>
<comment type="similarity">
    <text evidence="3 15">Belongs to the peptidase S11 family.</text>
</comment>
<dbReference type="RefSeq" id="WP_013657275.1">
    <property type="nucleotide sequence ID" value="NC_015275.1"/>
</dbReference>
<dbReference type="InterPro" id="IPR015956">
    <property type="entry name" value="Peniciliin-bd_prot_C_sf"/>
</dbReference>
<keyword evidence="9" id="KW-0133">Cell shape</keyword>
<dbReference type="SMART" id="SM00936">
    <property type="entry name" value="PBP5_C"/>
    <property type="match status" value="1"/>
</dbReference>
<reference evidence="18 19" key="1">
    <citation type="journal article" date="2011" name="J. Bacteriol.">
        <title>Complete genome sequence of the cellulose-degrading bacterium Cellulosilyticum lentocellum.</title>
        <authorList>
            <consortium name="US DOE Joint Genome Institute"/>
            <person name="Miller D.A."/>
            <person name="Suen G."/>
            <person name="Bruce D."/>
            <person name="Copeland A."/>
            <person name="Cheng J.F."/>
            <person name="Detter C."/>
            <person name="Goodwin L.A."/>
            <person name="Han C.S."/>
            <person name="Hauser L.J."/>
            <person name="Land M.L."/>
            <person name="Lapidus A."/>
            <person name="Lucas S."/>
            <person name="Meincke L."/>
            <person name="Pitluck S."/>
            <person name="Tapia R."/>
            <person name="Teshima H."/>
            <person name="Woyke T."/>
            <person name="Fox B.G."/>
            <person name="Angert E.R."/>
            <person name="Currie C.R."/>
        </authorList>
    </citation>
    <scope>NUCLEOTIDE SEQUENCE [LARGE SCALE GENOMIC DNA]</scope>
    <source>
        <strain evidence="19">ATCC 49066 / DSM 5427 / NCIMB 11756 / RHM5</strain>
    </source>
</reference>